<protein>
    <submittedName>
        <fullName evidence="1">Uncharacterized protein</fullName>
    </submittedName>
</protein>
<dbReference type="EMBL" id="BK015172">
    <property type="protein sequence ID" value="DAD94045.1"/>
    <property type="molecule type" value="Genomic_DNA"/>
</dbReference>
<organism evidence="1">
    <name type="scientific">Myoviridae sp. ct7bD4</name>
    <dbReference type="NCBI Taxonomy" id="2826618"/>
    <lineage>
        <taxon>Viruses</taxon>
        <taxon>Duplodnaviria</taxon>
        <taxon>Heunggongvirae</taxon>
        <taxon>Uroviricota</taxon>
        <taxon>Caudoviricetes</taxon>
    </lineage>
</organism>
<accession>A0A8S5NGT3</accession>
<sequence length="44" mass="5084">MPYGQSGRKVIDVPCWCCQRGAVKARLYVLPKLLRRQSEEVSVY</sequence>
<reference evidence="1" key="1">
    <citation type="journal article" date="2021" name="Proc. Natl. Acad. Sci. U.S.A.">
        <title>A Catalog of Tens of Thousands of Viruses from Human Metagenomes Reveals Hidden Associations with Chronic Diseases.</title>
        <authorList>
            <person name="Tisza M.J."/>
            <person name="Buck C.B."/>
        </authorList>
    </citation>
    <scope>NUCLEOTIDE SEQUENCE</scope>
    <source>
        <strain evidence="1">Ct7bD4</strain>
    </source>
</reference>
<evidence type="ECO:0000313" key="1">
    <source>
        <dbReference type="EMBL" id="DAD94045.1"/>
    </source>
</evidence>
<proteinExistence type="predicted"/>
<name>A0A8S5NGT3_9CAUD</name>